<feature type="domain" description="Chorismate mutase" evidence="4">
    <location>
        <begin position="29"/>
        <end position="119"/>
    </location>
</feature>
<dbReference type="RefSeq" id="WP_082052509.1">
    <property type="nucleotide sequence ID" value="NZ_BBJS01000042.1"/>
</dbReference>
<dbReference type="InterPro" id="IPR051331">
    <property type="entry name" value="Chorismate_mutase-related"/>
</dbReference>
<dbReference type="PANTHER" id="PTHR38041">
    <property type="entry name" value="CHORISMATE MUTASE"/>
    <property type="match status" value="1"/>
</dbReference>
<dbReference type="InterPro" id="IPR002701">
    <property type="entry name" value="CM_II_prokaryot"/>
</dbReference>
<dbReference type="GO" id="GO:0046417">
    <property type="term" value="P:chorismate metabolic process"/>
    <property type="evidence" value="ECO:0007669"/>
    <property type="project" value="InterPro"/>
</dbReference>
<evidence type="ECO:0000313" key="6">
    <source>
        <dbReference type="Proteomes" id="UP000032025"/>
    </source>
</evidence>
<evidence type="ECO:0000256" key="1">
    <source>
        <dbReference type="ARBA" id="ARBA00012404"/>
    </source>
</evidence>
<dbReference type="PANTHER" id="PTHR38041:SF1">
    <property type="entry name" value="CHORISMATE MUTASE"/>
    <property type="match status" value="1"/>
</dbReference>
<dbReference type="EC" id="5.4.99.5" evidence="1"/>
<evidence type="ECO:0000256" key="3">
    <source>
        <dbReference type="SAM" id="SignalP"/>
    </source>
</evidence>
<dbReference type="SUPFAM" id="SSF48600">
    <property type="entry name" value="Chorismate mutase II"/>
    <property type="match status" value="1"/>
</dbReference>
<dbReference type="SMART" id="SM00830">
    <property type="entry name" value="CM_2"/>
    <property type="match status" value="1"/>
</dbReference>
<evidence type="ECO:0000256" key="2">
    <source>
        <dbReference type="ARBA" id="ARBA00023235"/>
    </source>
</evidence>
<proteinExistence type="predicted"/>
<feature type="chain" id="PRO_5002216283" description="chorismate mutase" evidence="3">
    <location>
        <begin position="22"/>
        <end position="121"/>
    </location>
</feature>
<reference evidence="5 6" key="1">
    <citation type="submission" date="2014-08" db="EMBL/GenBank/DDBJ databases">
        <title>Whole genome shotgun sequence of Sphingomonas paucimobilis NBRC 13935.</title>
        <authorList>
            <person name="Hosoyama A."/>
            <person name="Hashimoto M."/>
            <person name="Hosoyama Y."/>
            <person name="Noguchi M."/>
            <person name="Uohara A."/>
            <person name="Ohji S."/>
            <person name="Katano-Makiyama Y."/>
            <person name="Ichikawa N."/>
            <person name="Kimura A."/>
            <person name="Yamazoe A."/>
            <person name="Fujita N."/>
        </authorList>
    </citation>
    <scope>NUCLEOTIDE SEQUENCE [LARGE SCALE GENOMIC DNA]</scope>
    <source>
        <strain evidence="5 6">NBRC 13935</strain>
    </source>
</reference>
<keyword evidence="2" id="KW-0413">Isomerase</keyword>
<sequence length="121" mass="13821">MRRLSPWGMSLIILSPVPVVAQTTEPPPTPCCRTLGEVRTNIDRIDDQILRLMAERSRYVAQAERFKTSAATVRDETRIRQILTRIREKAARQGVNPDIAEATFRAMVEGFTAEEARQIRR</sequence>
<gene>
    <name evidence="5" type="ORF">SP6_42_00500</name>
</gene>
<comment type="caution">
    <text evidence="5">The sequence shown here is derived from an EMBL/GenBank/DDBJ whole genome shotgun (WGS) entry which is preliminary data.</text>
</comment>
<keyword evidence="3" id="KW-0732">Signal</keyword>
<dbReference type="InterPro" id="IPR036979">
    <property type="entry name" value="CM_dom_sf"/>
</dbReference>
<dbReference type="Proteomes" id="UP000032025">
    <property type="component" value="Unassembled WGS sequence"/>
</dbReference>
<keyword evidence="6" id="KW-1185">Reference proteome</keyword>
<dbReference type="EMBL" id="BBJS01000042">
    <property type="protein sequence ID" value="GAN14492.1"/>
    <property type="molecule type" value="Genomic_DNA"/>
</dbReference>
<evidence type="ECO:0000313" key="5">
    <source>
        <dbReference type="EMBL" id="GAN14492.1"/>
    </source>
</evidence>
<dbReference type="PROSITE" id="PS51168">
    <property type="entry name" value="CHORISMATE_MUT_2"/>
    <property type="match status" value="1"/>
</dbReference>
<accession>A0A0C9NDY6</accession>
<dbReference type="Gene3D" id="1.20.59.10">
    <property type="entry name" value="Chorismate mutase"/>
    <property type="match status" value="1"/>
</dbReference>
<protein>
    <recommendedName>
        <fullName evidence="1">chorismate mutase</fullName>
        <ecNumber evidence="1">5.4.99.5</ecNumber>
    </recommendedName>
</protein>
<dbReference type="GeneID" id="78527781"/>
<organism evidence="5 6">
    <name type="scientific">Sphingomonas paucimobilis NBRC 13935</name>
    <dbReference type="NCBI Taxonomy" id="1219050"/>
    <lineage>
        <taxon>Bacteria</taxon>
        <taxon>Pseudomonadati</taxon>
        <taxon>Pseudomonadota</taxon>
        <taxon>Alphaproteobacteria</taxon>
        <taxon>Sphingomonadales</taxon>
        <taxon>Sphingomonadaceae</taxon>
        <taxon>Sphingomonas</taxon>
    </lineage>
</organism>
<evidence type="ECO:0000259" key="4">
    <source>
        <dbReference type="PROSITE" id="PS51168"/>
    </source>
</evidence>
<dbReference type="InterPro" id="IPR036263">
    <property type="entry name" value="Chorismate_II_sf"/>
</dbReference>
<dbReference type="Pfam" id="PF01817">
    <property type="entry name" value="CM_2"/>
    <property type="match status" value="1"/>
</dbReference>
<name>A0A0C9NDY6_SPHPI</name>
<dbReference type="GO" id="GO:0004106">
    <property type="term" value="F:chorismate mutase activity"/>
    <property type="evidence" value="ECO:0007669"/>
    <property type="project" value="UniProtKB-EC"/>
</dbReference>
<dbReference type="AlphaFoldDB" id="A0A0C9NDY6"/>
<dbReference type="GO" id="GO:0009697">
    <property type="term" value="P:salicylic acid biosynthetic process"/>
    <property type="evidence" value="ECO:0007669"/>
    <property type="project" value="TreeGrafter"/>
</dbReference>
<feature type="signal peptide" evidence="3">
    <location>
        <begin position="1"/>
        <end position="21"/>
    </location>
</feature>